<dbReference type="EMBL" id="LAZR01023325">
    <property type="protein sequence ID" value="KKL78887.1"/>
    <property type="molecule type" value="Genomic_DNA"/>
</dbReference>
<evidence type="ECO:0000313" key="1">
    <source>
        <dbReference type="EMBL" id="KKL78887.1"/>
    </source>
</evidence>
<comment type="caution">
    <text evidence="1">The sequence shown here is derived from an EMBL/GenBank/DDBJ whole genome shotgun (WGS) entry which is preliminary data.</text>
</comment>
<name>A0A0F9HUU7_9ZZZZ</name>
<sequence>MSYENFINRIAHVEDEFYNYTIVNCTEQAARIVVTRKPTNHHEFITPGIEVFNVLATDGFRLEYIGRNSNYDEMYLNFKRFVL</sequence>
<proteinExistence type="predicted"/>
<accession>A0A0F9HUU7</accession>
<dbReference type="AlphaFoldDB" id="A0A0F9HUU7"/>
<gene>
    <name evidence="1" type="ORF">LCGC14_2020360</name>
</gene>
<reference evidence="1" key="1">
    <citation type="journal article" date="2015" name="Nature">
        <title>Complex archaea that bridge the gap between prokaryotes and eukaryotes.</title>
        <authorList>
            <person name="Spang A."/>
            <person name="Saw J.H."/>
            <person name="Jorgensen S.L."/>
            <person name="Zaremba-Niedzwiedzka K."/>
            <person name="Martijn J."/>
            <person name="Lind A.E."/>
            <person name="van Eijk R."/>
            <person name="Schleper C."/>
            <person name="Guy L."/>
            <person name="Ettema T.J."/>
        </authorList>
    </citation>
    <scope>NUCLEOTIDE SEQUENCE</scope>
</reference>
<protein>
    <submittedName>
        <fullName evidence="1">Uncharacterized protein</fullName>
    </submittedName>
</protein>
<organism evidence="1">
    <name type="scientific">marine sediment metagenome</name>
    <dbReference type="NCBI Taxonomy" id="412755"/>
    <lineage>
        <taxon>unclassified sequences</taxon>
        <taxon>metagenomes</taxon>
        <taxon>ecological metagenomes</taxon>
    </lineage>
</organism>